<keyword evidence="1" id="KW-0472">Membrane</keyword>
<dbReference type="OrthoDB" id="3260635at2"/>
<evidence type="ECO:0000256" key="1">
    <source>
        <dbReference type="SAM" id="Phobius"/>
    </source>
</evidence>
<keyword evidence="1" id="KW-0812">Transmembrane</keyword>
<sequence length="280" mass="31077">MKKIDYICFLIVILTLVIAGIGIFYSTGGERFIVENIYGESVEIFGDGIYKYNSVLAAGANKGTDFIMIIVALLFAFVTIIRKKAAKYRYLHVGLLSGLLYYSLCLVFGVTFNELFLIYVLLFSCALFAMIFLLSELINEDNLSEELKKESLIGTAIFIIICAFSVLVWLPYIIPALIAGQSFEIYTTEPTFVIDFGIILPVFLGCGIGILRKESLGYKLAPIPLTLMPIIGFVVIGQSIFQTAMGIDIPIKELIGLVISFIVLGAVAIYLNRRFLKHVK</sequence>
<feature type="transmembrane region" description="Helical" evidence="1">
    <location>
        <begin position="63"/>
        <end position="81"/>
    </location>
</feature>
<organism evidence="2 3">
    <name type="scientific">Natranaerovirga pectinivora</name>
    <dbReference type="NCBI Taxonomy" id="682400"/>
    <lineage>
        <taxon>Bacteria</taxon>
        <taxon>Bacillati</taxon>
        <taxon>Bacillota</taxon>
        <taxon>Clostridia</taxon>
        <taxon>Lachnospirales</taxon>
        <taxon>Natranaerovirgaceae</taxon>
        <taxon>Natranaerovirga</taxon>
    </lineage>
</organism>
<feature type="transmembrane region" description="Helical" evidence="1">
    <location>
        <begin position="151"/>
        <end position="172"/>
    </location>
</feature>
<feature type="transmembrane region" description="Helical" evidence="1">
    <location>
        <begin position="254"/>
        <end position="271"/>
    </location>
</feature>
<feature type="transmembrane region" description="Helical" evidence="1">
    <location>
        <begin position="116"/>
        <end position="139"/>
    </location>
</feature>
<keyword evidence="3" id="KW-1185">Reference proteome</keyword>
<evidence type="ECO:0000313" key="2">
    <source>
        <dbReference type="EMBL" id="TCT15600.1"/>
    </source>
</evidence>
<comment type="caution">
    <text evidence="2">The sequence shown here is derived from an EMBL/GenBank/DDBJ whole genome shotgun (WGS) entry which is preliminary data.</text>
</comment>
<name>A0A4V6NZU2_9FIRM</name>
<feature type="transmembrane region" description="Helical" evidence="1">
    <location>
        <begin position="192"/>
        <end position="211"/>
    </location>
</feature>
<dbReference type="AlphaFoldDB" id="A0A4V6NZU2"/>
<keyword evidence="1" id="KW-1133">Transmembrane helix</keyword>
<dbReference type="Proteomes" id="UP000294902">
    <property type="component" value="Unassembled WGS sequence"/>
</dbReference>
<feature type="transmembrane region" description="Helical" evidence="1">
    <location>
        <begin position="93"/>
        <end position="110"/>
    </location>
</feature>
<feature type="transmembrane region" description="Helical" evidence="1">
    <location>
        <begin position="7"/>
        <end position="25"/>
    </location>
</feature>
<reference evidence="2 3" key="1">
    <citation type="submission" date="2019-03" db="EMBL/GenBank/DDBJ databases">
        <title>Genomic Encyclopedia of Type Strains, Phase IV (KMG-IV): sequencing the most valuable type-strain genomes for metagenomic binning, comparative biology and taxonomic classification.</title>
        <authorList>
            <person name="Goeker M."/>
        </authorList>
    </citation>
    <scope>NUCLEOTIDE SEQUENCE [LARGE SCALE GENOMIC DNA]</scope>
    <source>
        <strain evidence="2 3">DSM 24629</strain>
    </source>
</reference>
<accession>A0A4V6NZU2</accession>
<evidence type="ECO:0000313" key="3">
    <source>
        <dbReference type="Proteomes" id="UP000294902"/>
    </source>
</evidence>
<dbReference type="EMBL" id="SMAL01000003">
    <property type="protein sequence ID" value="TCT15600.1"/>
    <property type="molecule type" value="Genomic_DNA"/>
</dbReference>
<proteinExistence type="predicted"/>
<protein>
    <submittedName>
        <fullName evidence="2">Uncharacterized protein</fullName>
    </submittedName>
</protein>
<dbReference type="RefSeq" id="WP_132251434.1">
    <property type="nucleotide sequence ID" value="NZ_SMAL01000003.1"/>
</dbReference>
<gene>
    <name evidence="2" type="ORF">EDC18_103308</name>
</gene>
<feature type="transmembrane region" description="Helical" evidence="1">
    <location>
        <begin position="223"/>
        <end position="242"/>
    </location>
</feature>